<keyword evidence="1" id="KW-1133">Transmembrane helix</keyword>
<evidence type="ECO:0000256" key="1">
    <source>
        <dbReference type="SAM" id="Phobius"/>
    </source>
</evidence>
<dbReference type="Pfam" id="PF14145">
    <property type="entry name" value="YrhK"/>
    <property type="match status" value="1"/>
</dbReference>
<feature type="domain" description="YrhK" evidence="2">
    <location>
        <begin position="26"/>
        <end position="80"/>
    </location>
</feature>
<evidence type="ECO:0000313" key="3">
    <source>
        <dbReference type="EMBL" id="MDT3329229.1"/>
    </source>
</evidence>
<evidence type="ECO:0000259" key="2">
    <source>
        <dbReference type="Pfam" id="PF14145"/>
    </source>
</evidence>
<dbReference type="RefSeq" id="WP_311868295.1">
    <property type="nucleotide sequence ID" value="NZ_JAUZVT010000001.1"/>
</dbReference>
<protein>
    <submittedName>
        <fullName evidence="3">YrhK family protein</fullName>
    </submittedName>
</protein>
<keyword evidence="4" id="KW-1185">Reference proteome</keyword>
<dbReference type="EMBL" id="JAUZVT010000001">
    <property type="protein sequence ID" value="MDT3329229.1"/>
    <property type="molecule type" value="Genomic_DNA"/>
</dbReference>
<organism evidence="3 4">
    <name type="scientific">Microbacterium aquilitoris</name>
    <dbReference type="NCBI Taxonomy" id="3067307"/>
    <lineage>
        <taxon>Bacteria</taxon>
        <taxon>Bacillati</taxon>
        <taxon>Actinomycetota</taxon>
        <taxon>Actinomycetes</taxon>
        <taxon>Micrococcales</taxon>
        <taxon>Microbacteriaceae</taxon>
        <taxon>Microbacterium</taxon>
    </lineage>
</organism>
<feature type="transmembrane region" description="Helical" evidence="1">
    <location>
        <begin position="57"/>
        <end position="75"/>
    </location>
</feature>
<comment type="caution">
    <text evidence="3">The sequence shown here is derived from an EMBL/GenBank/DDBJ whole genome shotgun (WGS) entry which is preliminary data.</text>
</comment>
<sequence length="98" mass="10947">MASTDPPTDRTVRFSIGHDEIVIRRKYEVVSILNDVMVAGWFIVGSILFFSESTTTAGTWLFLLGSIQLLIRPVIRLARHVHLRRLGSGAPSDTTSDY</sequence>
<accession>A0ABU3GEV8</accession>
<reference evidence="3 4" key="1">
    <citation type="submission" date="2023-08" db="EMBL/GenBank/DDBJ databases">
        <title>Microbacterium aquilitoris sp. nov. and Microbacterium gwkjibeachense sp. nov., isolated from beach.</title>
        <authorList>
            <person name="Lee S.D."/>
            <person name="Yang H."/>
            <person name="Kim I."/>
        </authorList>
    </citation>
    <scope>NUCLEOTIDE SEQUENCE [LARGE SCALE GENOMIC DNA]</scope>
    <source>
        <strain evidence="3 4">KSW-18</strain>
    </source>
</reference>
<feature type="transmembrane region" description="Helical" evidence="1">
    <location>
        <begin position="32"/>
        <end position="51"/>
    </location>
</feature>
<dbReference type="InterPro" id="IPR025424">
    <property type="entry name" value="YrhK_domain"/>
</dbReference>
<gene>
    <name evidence="3" type="ORF">Q9S78_00975</name>
</gene>
<keyword evidence="1" id="KW-0812">Transmembrane</keyword>
<dbReference type="Proteomes" id="UP001262835">
    <property type="component" value="Unassembled WGS sequence"/>
</dbReference>
<evidence type="ECO:0000313" key="4">
    <source>
        <dbReference type="Proteomes" id="UP001262835"/>
    </source>
</evidence>
<proteinExistence type="predicted"/>
<keyword evidence="1" id="KW-0472">Membrane</keyword>
<name>A0ABU3GEV8_9MICO</name>